<dbReference type="RefSeq" id="XP_026091235.1">
    <property type="nucleotide sequence ID" value="XM_026235450.1"/>
</dbReference>
<dbReference type="FunFam" id="1.10.167.10:FF:000001">
    <property type="entry name" value="Putative regulator of g-protein signaling 12"/>
    <property type="match status" value="1"/>
</dbReference>
<dbReference type="GeneID" id="113064613"/>
<dbReference type="KEGG" id="caua:113064613"/>
<protein>
    <submittedName>
        <fullName evidence="3">Regulator of G-protein signaling 21-like</fullName>
    </submittedName>
</protein>
<evidence type="ECO:0000259" key="1">
    <source>
        <dbReference type="PROSITE" id="PS50132"/>
    </source>
</evidence>
<dbReference type="Gene3D" id="1.10.167.10">
    <property type="entry name" value="Regulator of G-protein Signalling 4, domain 2"/>
    <property type="match status" value="1"/>
</dbReference>
<proteinExistence type="predicted"/>
<reference evidence="3" key="1">
    <citation type="submission" date="2025-08" db="UniProtKB">
        <authorList>
            <consortium name="RefSeq"/>
        </authorList>
    </citation>
    <scope>IDENTIFICATION</scope>
    <source>
        <strain evidence="3">Wakin</strain>
        <tissue evidence="3">Muscle</tissue>
    </source>
</reference>
<dbReference type="SUPFAM" id="SSF48097">
    <property type="entry name" value="Regulator of G-protein signaling, RGS"/>
    <property type="match status" value="1"/>
</dbReference>
<dbReference type="Proteomes" id="UP000515129">
    <property type="component" value="Chromosome 47"/>
</dbReference>
<name>A0A6P6M3B2_CARAU</name>
<dbReference type="PRINTS" id="PR01301">
    <property type="entry name" value="RGSPROTEIN"/>
</dbReference>
<organism evidence="2 3">
    <name type="scientific">Carassius auratus</name>
    <name type="common">Goldfish</name>
    <dbReference type="NCBI Taxonomy" id="7957"/>
    <lineage>
        <taxon>Eukaryota</taxon>
        <taxon>Metazoa</taxon>
        <taxon>Chordata</taxon>
        <taxon>Craniata</taxon>
        <taxon>Vertebrata</taxon>
        <taxon>Euteleostomi</taxon>
        <taxon>Actinopterygii</taxon>
        <taxon>Neopterygii</taxon>
        <taxon>Teleostei</taxon>
        <taxon>Ostariophysi</taxon>
        <taxon>Cypriniformes</taxon>
        <taxon>Cyprinidae</taxon>
        <taxon>Cyprininae</taxon>
        <taxon>Carassius</taxon>
    </lineage>
</organism>
<sequence>MMDRLAKMKKSTQDSSKERLIYFRNPDTTTEQNEMKQTNWRSRMFFKTFPVRESRHTMPQIKSYGPTTVEVTRWAQSLDNLLSSKCGLTALRLFMKSEHSEENIEFWMACEEFRKIRSRSKLKSRAKTIYDEFIRPDSPKEINLDFYTRESLHQSLLIPTQWSFKAAQNRVYFLMEHNSYPRFLDSELYQKLCRIAAGER</sequence>
<dbReference type="InterPro" id="IPR016137">
    <property type="entry name" value="RGS"/>
</dbReference>
<dbReference type="OrthoDB" id="196547at2759"/>
<dbReference type="PANTHER" id="PTHR10845:SF43">
    <property type="entry name" value="REGULATOR OF G-PROTEIN SIGNALING 2"/>
    <property type="match status" value="1"/>
</dbReference>
<accession>A0A6P6M3B2</accession>
<dbReference type="PROSITE" id="PS50132">
    <property type="entry name" value="RGS"/>
    <property type="match status" value="1"/>
</dbReference>
<evidence type="ECO:0000313" key="3">
    <source>
        <dbReference type="RefSeq" id="XP_026091235.1"/>
    </source>
</evidence>
<evidence type="ECO:0000313" key="2">
    <source>
        <dbReference type="Proteomes" id="UP000515129"/>
    </source>
</evidence>
<dbReference type="SMART" id="SM00315">
    <property type="entry name" value="RGS"/>
    <property type="match status" value="1"/>
</dbReference>
<dbReference type="PANTHER" id="PTHR10845">
    <property type="entry name" value="REGULATOR OF G PROTEIN SIGNALING"/>
    <property type="match status" value="1"/>
</dbReference>
<keyword evidence="2" id="KW-1185">Reference proteome</keyword>
<dbReference type="AlphaFoldDB" id="A0A6P6M3B2"/>
<dbReference type="InterPro" id="IPR044926">
    <property type="entry name" value="RGS_subdomain_2"/>
</dbReference>
<dbReference type="Pfam" id="PF00615">
    <property type="entry name" value="RGS"/>
    <property type="match status" value="1"/>
</dbReference>
<dbReference type="InterPro" id="IPR036305">
    <property type="entry name" value="RGS_sf"/>
</dbReference>
<gene>
    <name evidence="3" type="primary">LOC113064613</name>
</gene>
<feature type="domain" description="RGS" evidence="1">
    <location>
        <begin position="77"/>
        <end position="193"/>
    </location>
</feature>